<proteinExistence type="inferred from homology"/>
<dbReference type="PANTHER" id="PTHR43300:SF7">
    <property type="entry name" value="UDP-N-ACETYLBACILLOSAMINE N-ACETYLTRANSFERASE"/>
    <property type="match status" value="1"/>
</dbReference>
<name>A0A015V9Z2_BACFG</name>
<dbReference type="GO" id="GO:0016740">
    <property type="term" value="F:transferase activity"/>
    <property type="evidence" value="ECO:0007669"/>
    <property type="project" value="UniProtKB-KW"/>
</dbReference>
<dbReference type="Pfam" id="PF17836">
    <property type="entry name" value="PglD_N"/>
    <property type="match status" value="1"/>
</dbReference>
<dbReference type="PANTHER" id="PTHR43300">
    <property type="entry name" value="ACETYLTRANSFERASE"/>
    <property type="match status" value="1"/>
</dbReference>
<dbReference type="InterPro" id="IPR011004">
    <property type="entry name" value="Trimer_LpxA-like_sf"/>
</dbReference>
<dbReference type="Gene3D" id="3.40.50.20">
    <property type="match status" value="1"/>
</dbReference>
<feature type="domain" description="PglD N-terminal" evidence="4">
    <location>
        <begin position="3"/>
        <end position="76"/>
    </location>
</feature>
<dbReference type="SUPFAM" id="SSF51161">
    <property type="entry name" value="Trimeric LpxA-like enzymes"/>
    <property type="match status" value="1"/>
</dbReference>
<dbReference type="PATRIC" id="fig|1339316.3.peg.1081"/>
<reference evidence="5 6" key="1">
    <citation type="submission" date="2014-02" db="EMBL/GenBank/DDBJ databases">
        <authorList>
            <person name="Sears C."/>
            <person name="Carroll K."/>
            <person name="Sack B.R."/>
            <person name="Qadri F."/>
            <person name="Myers L.L."/>
            <person name="Chung G.-T."/>
            <person name="Escheverria P."/>
            <person name="Fraser C.M."/>
            <person name="Sadzewicz L."/>
            <person name="Shefchek K.A."/>
            <person name="Tallon L."/>
            <person name="Das S.P."/>
            <person name="Daugherty S."/>
            <person name="Mongodin E.F."/>
        </authorList>
    </citation>
    <scope>NUCLEOTIDE SEQUENCE [LARGE SCALE GENOMIC DNA]</scope>
    <source>
        <strain evidence="6">3998T(B)3</strain>
    </source>
</reference>
<dbReference type="EMBL" id="JGDB01000023">
    <property type="protein sequence ID" value="EXY92166.1"/>
    <property type="molecule type" value="Genomic_DNA"/>
</dbReference>
<dbReference type="InterPro" id="IPR050179">
    <property type="entry name" value="Trans_hexapeptide_repeat"/>
</dbReference>
<evidence type="ECO:0000259" key="4">
    <source>
        <dbReference type="Pfam" id="PF17836"/>
    </source>
</evidence>
<sequence>MKKIAVYGAGGFGREVACMLRHINNITPTWDLVGFFDDGKITGYETGYGKILGGLQELNQYSEMLSVVIAIGNPKVVSVLVSSITNPLIDFPNIIAPDVLLLDKESITLGKGNLICSNCWLSCNVHFGNFNVLNVGVTVGHDSVLGDFNSLMPATKISGEVKIGNCNFFGVSSVVLQQIVIGNNTVVGANSLIIKKTKDGFTYVGSPALKVEY</sequence>
<dbReference type="InterPro" id="IPR041561">
    <property type="entry name" value="PglD_N"/>
</dbReference>
<evidence type="ECO:0000313" key="6">
    <source>
        <dbReference type="Proteomes" id="UP000020773"/>
    </source>
</evidence>
<evidence type="ECO:0000313" key="5">
    <source>
        <dbReference type="EMBL" id="EXY92166.1"/>
    </source>
</evidence>
<feature type="site" description="Increases basicity of active site His" evidence="2">
    <location>
        <position position="142"/>
    </location>
</feature>
<feature type="active site" description="Proton acceptor" evidence="2">
    <location>
        <position position="141"/>
    </location>
</feature>
<gene>
    <name evidence="5" type="ORF">M125_1116</name>
</gene>
<dbReference type="Proteomes" id="UP000020773">
    <property type="component" value="Unassembled WGS sequence"/>
</dbReference>
<dbReference type="CDD" id="cd03360">
    <property type="entry name" value="LbH_AT_putative"/>
    <property type="match status" value="1"/>
</dbReference>
<comment type="caution">
    <text evidence="5">The sequence shown here is derived from an EMBL/GenBank/DDBJ whole genome shotgun (WGS) entry which is preliminary data.</text>
</comment>
<dbReference type="Gene3D" id="2.160.10.10">
    <property type="entry name" value="Hexapeptide repeat proteins"/>
    <property type="match status" value="1"/>
</dbReference>
<keyword evidence="5" id="KW-0808">Transferase</keyword>
<evidence type="ECO:0000256" key="1">
    <source>
        <dbReference type="ARBA" id="ARBA00007274"/>
    </source>
</evidence>
<comment type="similarity">
    <text evidence="1">Belongs to the transferase hexapeptide repeat family.</text>
</comment>
<dbReference type="InterPro" id="IPR020019">
    <property type="entry name" value="AcTrfase_PglD-like"/>
</dbReference>
<organism evidence="5 6">
    <name type="scientific">Bacteroides fragilis str. 3998T(B)3</name>
    <dbReference type="NCBI Taxonomy" id="1339316"/>
    <lineage>
        <taxon>Bacteria</taxon>
        <taxon>Pseudomonadati</taxon>
        <taxon>Bacteroidota</taxon>
        <taxon>Bacteroidia</taxon>
        <taxon>Bacteroidales</taxon>
        <taxon>Bacteroidaceae</taxon>
        <taxon>Bacteroides</taxon>
    </lineage>
</organism>
<protein>
    <submittedName>
        <fullName evidence="5">Bacterial transferase hexapeptide family protein</fullName>
    </submittedName>
</protein>
<evidence type="ECO:0000256" key="2">
    <source>
        <dbReference type="PIRSR" id="PIRSR620019-1"/>
    </source>
</evidence>
<dbReference type="RefSeq" id="WP_008769454.1">
    <property type="nucleotide sequence ID" value="NZ_JGDB01000023.1"/>
</dbReference>
<feature type="binding site" evidence="3">
    <location>
        <position position="72"/>
    </location>
    <ligand>
        <name>substrate</name>
    </ligand>
</feature>
<dbReference type="AlphaFoldDB" id="A0A015V9Z2"/>
<accession>A0A015V9Z2</accession>
<evidence type="ECO:0000256" key="3">
    <source>
        <dbReference type="PIRSR" id="PIRSR620019-2"/>
    </source>
</evidence>